<dbReference type="InterPro" id="IPR008271">
    <property type="entry name" value="Ser/Thr_kinase_AS"/>
</dbReference>
<feature type="transmembrane region" description="Helical" evidence="19">
    <location>
        <begin position="87"/>
        <end position="111"/>
    </location>
</feature>
<evidence type="ECO:0000259" key="21">
    <source>
        <dbReference type="PROSITE" id="PS50948"/>
    </source>
</evidence>
<keyword evidence="7" id="KW-0732">Signal</keyword>
<evidence type="ECO:0000256" key="15">
    <source>
        <dbReference type="ARBA" id="ARBA00023170"/>
    </source>
</evidence>
<evidence type="ECO:0000256" key="14">
    <source>
        <dbReference type="ARBA" id="ARBA00023157"/>
    </source>
</evidence>
<dbReference type="InterPro" id="IPR000719">
    <property type="entry name" value="Prot_kinase_dom"/>
</dbReference>
<evidence type="ECO:0000256" key="6">
    <source>
        <dbReference type="ARBA" id="ARBA00022692"/>
    </source>
</evidence>
<keyword evidence="3" id="KW-1003">Cell membrane</keyword>
<dbReference type="EC" id="2.7.11.1" evidence="2"/>
<dbReference type="Pfam" id="PF08276">
    <property type="entry name" value="PAN_2"/>
    <property type="match status" value="1"/>
</dbReference>
<evidence type="ECO:0000256" key="1">
    <source>
        <dbReference type="ARBA" id="ARBA00004251"/>
    </source>
</evidence>
<dbReference type="InterPro" id="IPR003609">
    <property type="entry name" value="Pan_app"/>
</dbReference>
<dbReference type="InterPro" id="IPR001245">
    <property type="entry name" value="Ser-Thr/Tyr_kinase_cat_dom"/>
</dbReference>
<dbReference type="Proteomes" id="UP000027138">
    <property type="component" value="Unassembled WGS sequence"/>
</dbReference>
<keyword evidence="10" id="KW-0418">Kinase</keyword>
<dbReference type="GO" id="GO:0004674">
    <property type="term" value="F:protein serine/threonine kinase activity"/>
    <property type="evidence" value="ECO:0007669"/>
    <property type="project" value="UniProtKB-KW"/>
</dbReference>
<dbReference type="SUPFAM" id="SSF56112">
    <property type="entry name" value="Protein kinase-like (PK-like)"/>
    <property type="match status" value="1"/>
</dbReference>
<dbReference type="Gene3D" id="1.10.510.10">
    <property type="entry name" value="Transferase(Phosphotransferase) domain 1"/>
    <property type="match status" value="1"/>
</dbReference>
<organism evidence="22 23">
    <name type="scientific">Jatropha curcas</name>
    <name type="common">Barbados nut</name>
    <dbReference type="NCBI Taxonomy" id="180498"/>
    <lineage>
        <taxon>Eukaryota</taxon>
        <taxon>Viridiplantae</taxon>
        <taxon>Streptophyta</taxon>
        <taxon>Embryophyta</taxon>
        <taxon>Tracheophyta</taxon>
        <taxon>Spermatophyta</taxon>
        <taxon>Magnoliopsida</taxon>
        <taxon>eudicotyledons</taxon>
        <taxon>Gunneridae</taxon>
        <taxon>Pentapetalae</taxon>
        <taxon>rosids</taxon>
        <taxon>fabids</taxon>
        <taxon>Malpighiales</taxon>
        <taxon>Euphorbiaceae</taxon>
        <taxon>Crotonoideae</taxon>
        <taxon>Jatropheae</taxon>
        <taxon>Jatropha</taxon>
    </lineage>
</organism>
<reference evidence="22 23" key="1">
    <citation type="journal article" date="2014" name="PLoS ONE">
        <title>Global Analysis of Gene Expression Profiles in Physic Nut (Jatropha curcas L.) Seedlings Exposed to Salt Stress.</title>
        <authorList>
            <person name="Zhang L."/>
            <person name="Zhang C."/>
            <person name="Wu P."/>
            <person name="Chen Y."/>
            <person name="Li M."/>
            <person name="Jiang H."/>
            <person name="Wu G."/>
        </authorList>
    </citation>
    <scope>NUCLEOTIDE SEQUENCE [LARGE SCALE GENOMIC DNA]</scope>
    <source>
        <strain evidence="23">cv. GZQX0401</strain>
        <tissue evidence="22">Young leaves</tissue>
    </source>
</reference>
<keyword evidence="6 19" id="KW-0812">Transmembrane</keyword>
<dbReference type="GO" id="GO:0005524">
    <property type="term" value="F:ATP binding"/>
    <property type="evidence" value="ECO:0007669"/>
    <property type="project" value="UniProtKB-KW"/>
</dbReference>
<dbReference type="Pfam" id="PF07714">
    <property type="entry name" value="PK_Tyr_Ser-Thr"/>
    <property type="match status" value="1"/>
</dbReference>
<evidence type="ECO:0000256" key="16">
    <source>
        <dbReference type="ARBA" id="ARBA00023180"/>
    </source>
</evidence>
<dbReference type="InterPro" id="IPR021820">
    <property type="entry name" value="S-locus_recpt_kinase_C"/>
</dbReference>
<evidence type="ECO:0000256" key="5">
    <source>
        <dbReference type="ARBA" id="ARBA00022679"/>
    </source>
</evidence>
<protein>
    <recommendedName>
        <fullName evidence="2">non-specific serine/threonine protein kinase</fullName>
        <ecNumber evidence="2">2.7.11.1</ecNumber>
    </recommendedName>
</protein>
<evidence type="ECO:0000256" key="12">
    <source>
        <dbReference type="ARBA" id="ARBA00022989"/>
    </source>
</evidence>
<dbReference type="PROSITE" id="PS50011">
    <property type="entry name" value="PROTEIN_KINASE_DOM"/>
    <property type="match status" value="1"/>
</dbReference>
<dbReference type="AlphaFoldDB" id="A0A067JLG5"/>
<evidence type="ECO:0000256" key="9">
    <source>
        <dbReference type="ARBA" id="ARBA00022741"/>
    </source>
</evidence>
<sequence>MKLPDASEFLVNVSTSVEDCKESCLKNCSCVAYAKLDINGTGNGCVTWTKELIDTRQVGDYGQDLYVRVSASELDSDDASMSKGRNIAITLVISVFSAVIIMALISCFVIWKKRTNAANQPDNGVTVSRSEDQRDDLELPLYEFSCIQTATNNFSVANKIGEGGFGPVYKGELEYGQEVAVKRLGENSGQGLREFKNEVILISKLQHRNLVKLLGCCIQGEERMLIYEYMPNKSLDSLIFDEGMRAFLNWRKRLDIIIGIARGLLYLHRDSRLRIIHRDLKASNILLDGELNPKISDFGMARIFGGDQTEGNTKRIVGTYGYMPPEYAIDGNFSLKSDVFSFGVIVLEIVSGKKNRGFFHSDHKLNLLGHAWKLWNEEKALDLVDELLENEFPASEVLKCIQVGLLCVQLRPEERPTMASALLMLDTENTRLPQPGRPGFYAERCLSETDSSSIGNLISNEMTVTLSEGR</sequence>
<evidence type="ECO:0000256" key="18">
    <source>
        <dbReference type="ARBA" id="ARBA00048679"/>
    </source>
</evidence>
<gene>
    <name evidence="22" type="ORF">JCGZ_21321</name>
</gene>
<keyword evidence="13 19" id="KW-0472">Membrane</keyword>
<comment type="subcellular location">
    <subcellularLocation>
        <location evidence="1">Cell membrane</location>
        <topology evidence="1">Single-pass type I membrane protein</topology>
    </subcellularLocation>
</comment>
<dbReference type="Pfam" id="PF11883">
    <property type="entry name" value="DUF3403"/>
    <property type="match status" value="1"/>
</dbReference>
<dbReference type="PANTHER" id="PTHR27002:SF566">
    <property type="entry name" value="RECEPTOR-LIKE SERINE_THREONINE-PROTEIN KINASE"/>
    <property type="match status" value="1"/>
</dbReference>
<proteinExistence type="predicted"/>
<dbReference type="SMART" id="SM00220">
    <property type="entry name" value="S_TKc"/>
    <property type="match status" value="1"/>
</dbReference>
<dbReference type="PANTHER" id="PTHR27002">
    <property type="entry name" value="RECEPTOR-LIKE SERINE/THREONINE-PROTEIN KINASE SD1-8"/>
    <property type="match status" value="1"/>
</dbReference>
<evidence type="ECO:0000256" key="13">
    <source>
        <dbReference type="ARBA" id="ARBA00023136"/>
    </source>
</evidence>
<dbReference type="CDD" id="cd14066">
    <property type="entry name" value="STKc_IRAK"/>
    <property type="match status" value="1"/>
</dbReference>
<evidence type="ECO:0000256" key="7">
    <source>
        <dbReference type="ARBA" id="ARBA00022729"/>
    </source>
</evidence>
<dbReference type="GO" id="GO:0005886">
    <property type="term" value="C:plasma membrane"/>
    <property type="evidence" value="ECO:0007669"/>
    <property type="project" value="UniProtKB-SubCell"/>
</dbReference>
<dbReference type="Gene3D" id="3.30.200.20">
    <property type="entry name" value="Phosphorylase Kinase, domain 1"/>
    <property type="match status" value="1"/>
</dbReference>
<comment type="catalytic activity">
    <reaction evidence="18">
        <text>L-seryl-[protein] + ATP = O-phospho-L-seryl-[protein] + ADP + H(+)</text>
        <dbReference type="Rhea" id="RHEA:17989"/>
        <dbReference type="Rhea" id="RHEA-COMP:9863"/>
        <dbReference type="Rhea" id="RHEA-COMP:11604"/>
        <dbReference type="ChEBI" id="CHEBI:15378"/>
        <dbReference type="ChEBI" id="CHEBI:29999"/>
        <dbReference type="ChEBI" id="CHEBI:30616"/>
        <dbReference type="ChEBI" id="CHEBI:83421"/>
        <dbReference type="ChEBI" id="CHEBI:456216"/>
        <dbReference type="EC" id="2.7.11.1"/>
    </reaction>
</comment>
<evidence type="ECO:0000259" key="20">
    <source>
        <dbReference type="PROSITE" id="PS50011"/>
    </source>
</evidence>
<keyword evidence="8" id="KW-0430">Lectin</keyword>
<keyword evidence="14" id="KW-1015">Disulfide bond</keyword>
<evidence type="ECO:0000256" key="19">
    <source>
        <dbReference type="SAM" id="Phobius"/>
    </source>
</evidence>
<dbReference type="OrthoDB" id="1703923at2759"/>
<evidence type="ECO:0000256" key="8">
    <source>
        <dbReference type="ARBA" id="ARBA00022734"/>
    </source>
</evidence>
<name>A0A067JLG5_JATCU</name>
<evidence type="ECO:0000313" key="22">
    <source>
        <dbReference type="EMBL" id="KDP20850.1"/>
    </source>
</evidence>
<evidence type="ECO:0000256" key="11">
    <source>
        <dbReference type="ARBA" id="ARBA00022840"/>
    </source>
</evidence>
<keyword evidence="23" id="KW-1185">Reference proteome</keyword>
<dbReference type="Gene3D" id="3.50.4.10">
    <property type="entry name" value="Hepatocyte Growth Factor"/>
    <property type="match status" value="1"/>
</dbReference>
<dbReference type="EMBL" id="KK915662">
    <property type="protein sequence ID" value="KDP20850.1"/>
    <property type="molecule type" value="Genomic_DNA"/>
</dbReference>
<dbReference type="GO" id="GO:0030246">
    <property type="term" value="F:carbohydrate binding"/>
    <property type="evidence" value="ECO:0007669"/>
    <property type="project" value="UniProtKB-KW"/>
</dbReference>
<feature type="domain" description="Apple" evidence="21">
    <location>
        <begin position="1"/>
        <end position="70"/>
    </location>
</feature>
<dbReference type="FunFam" id="1.10.510.10:FF:000060">
    <property type="entry name" value="G-type lectin S-receptor-like serine/threonine-protein kinase"/>
    <property type="match status" value="1"/>
</dbReference>
<dbReference type="PROSITE" id="PS00108">
    <property type="entry name" value="PROTEIN_KINASE_ST"/>
    <property type="match status" value="1"/>
</dbReference>
<keyword evidence="4" id="KW-0723">Serine/threonine-protein kinase</keyword>
<keyword evidence="12 19" id="KW-1133">Transmembrane helix</keyword>
<dbReference type="PROSITE" id="PS50948">
    <property type="entry name" value="PAN"/>
    <property type="match status" value="1"/>
</dbReference>
<evidence type="ECO:0000313" key="23">
    <source>
        <dbReference type="Proteomes" id="UP000027138"/>
    </source>
</evidence>
<comment type="catalytic activity">
    <reaction evidence="17">
        <text>L-threonyl-[protein] + ATP = O-phospho-L-threonyl-[protein] + ADP + H(+)</text>
        <dbReference type="Rhea" id="RHEA:46608"/>
        <dbReference type="Rhea" id="RHEA-COMP:11060"/>
        <dbReference type="Rhea" id="RHEA-COMP:11605"/>
        <dbReference type="ChEBI" id="CHEBI:15378"/>
        <dbReference type="ChEBI" id="CHEBI:30013"/>
        <dbReference type="ChEBI" id="CHEBI:30616"/>
        <dbReference type="ChEBI" id="CHEBI:61977"/>
        <dbReference type="ChEBI" id="CHEBI:456216"/>
        <dbReference type="EC" id="2.7.11.1"/>
    </reaction>
</comment>
<dbReference type="STRING" id="180498.A0A067JLG5"/>
<keyword evidence="5" id="KW-0808">Transferase</keyword>
<feature type="domain" description="Protein kinase" evidence="20">
    <location>
        <begin position="154"/>
        <end position="432"/>
    </location>
</feature>
<keyword evidence="16" id="KW-0325">Glycoprotein</keyword>
<evidence type="ECO:0000256" key="2">
    <source>
        <dbReference type="ARBA" id="ARBA00012513"/>
    </source>
</evidence>
<evidence type="ECO:0000256" key="4">
    <source>
        <dbReference type="ARBA" id="ARBA00022527"/>
    </source>
</evidence>
<evidence type="ECO:0000256" key="17">
    <source>
        <dbReference type="ARBA" id="ARBA00047899"/>
    </source>
</evidence>
<evidence type="ECO:0000256" key="3">
    <source>
        <dbReference type="ARBA" id="ARBA00022475"/>
    </source>
</evidence>
<keyword evidence="11" id="KW-0067">ATP-binding</keyword>
<keyword evidence="9" id="KW-0547">Nucleotide-binding</keyword>
<evidence type="ECO:0000256" key="10">
    <source>
        <dbReference type="ARBA" id="ARBA00022777"/>
    </source>
</evidence>
<keyword evidence="15" id="KW-0675">Receptor</keyword>
<dbReference type="CDD" id="cd01098">
    <property type="entry name" value="PAN_AP_plant"/>
    <property type="match status" value="1"/>
</dbReference>
<dbReference type="FunFam" id="3.30.200.20:FF:000330">
    <property type="entry name" value="G-type lectin S-receptor-like serine/threonine-protein kinase At4g03230"/>
    <property type="match status" value="1"/>
</dbReference>
<accession>A0A067JLG5</accession>
<dbReference type="InterPro" id="IPR011009">
    <property type="entry name" value="Kinase-like_dom_sf"/>
</dbReference>